<dbReference type="InParanoid" id="E3N0X6"/>
<dbReference type="Pfam" id="PF00646">
    <property type="entry name" value="F-box"/>
    <property type="match status" value="1"/>
</dbReference>
<name>E3N0X6_CAERE</name>
<dbReference type="InterPro" id="IPR053222">
    <property type="entry name" value="Zygotic_Embryogenesis-Asso"/>
</dbReference>
<dbReference type="PANTHER" id="PTHR22899">
    <property type="entry name" value="CYCLIN-RELATED F-BOX FAMILY"/>
    <property type="match status" value="1"/>
</dbReference>
<dbReference type="Proteomes" id="UP000008281">
    <property type="component" value="Unassembled WGS sequence"/>
</dbReference>
<dbReference type="HOGENOM" id="CLU_028840_5_2_1"/>
<feature type="domain" description="F-box" evidence="1">
    <location>
        <begin position="4"/>
        <end position="56"/>
    </location>
</feature>
<dbReference type="EMBL" id="DS268506">
    <property type="protein sequence ID" value="EFP13495.1"/>
    <property type="molecule type" value="Genomic_DNA"/>
</dbReference>
<dbReference type="Pfam" id="PF07735">
    <property type="entry name" value="FBA_2"/>
    <property type="match status" value="1"/>
</dbReference>
<proteinExistence type="predicted"/>
<sequence>MTTPLPLLRLPRLVLISVFKHMEPVEVIAVSLLSKRANNLSKILRKISPRYIYLKVNSDHLDISFRFESWNGLGQSLSFYTENAPDLADVVVRNRAFTDGNIGLSASQWLERILDVTNCESPAKISVDGTPQFDVCDAFATLTKLPSLLIKESCDESFAKKALDIFSTIAPETTLFKIPYKNREEFQTFLKTNLNYLFIYSHCFWRFSLDDLLVTNALKVQLLGVMMTARDLNLFLISWFQSKHNSRLEHLTLRIFEMFNDWSLPEILNAVPFPRAQERMFYYSKPLDTPSKTFRGGYDIERSDGKKATITFEIKFNMMYTRAVRQQLFSATRQLGN</sequence>
<dbReference type="PROSITE" id="PS50181">
    <property type="entry name" value="FBOX"/>
    <property type="match status" value="1"/>
</dbReference>
<accession>E3N0X6</accession>
<protein>
    <recommendedName>
        <fullName evidence="1">F-box domain-containing protein</fullName>
    </recommendedName>
</protein>
<dbReference type="AlphaFoldDB" id="E3N0X6"/>
<keyword evidence="3" id="KW-1185">Reference proteome</keyword>
<evidence type="ECO:0000313" key="2">
    <source>
        <dbReference type="EMBL" id="EFP13495.1"/>
    </source>
</evidence>
<dbReference type="InterPro" id="IPR012885">
    <property type="entry name" value="F-box_Sdz-33"/>
</dbReference>
<dbReference type="FunCoup" id="E3N0X6">
    <property type="interactions" value="521"/>
</dbReference>
<organism evidence="3">
    <name type="scientific">Caenorhabditis remanei</name>
    <name type="common">Caenorhabditis vulgaris</name>
    <dbReference type="NCBI Taxonomy" id="31234"/>
    <lineage>
        <taxon>Eukaryota</taxon>
        <taxon>Metazoa</taxon>
        <taxon>Ecdysozoa</taxon>
        <taxon>Nematoda</taxon>
        <taxon>Chromadorea</taxon>
        <taxon>Rhabditida</taxon>
        <taxon>Rhabditina</taxon>
        <taxon>Rhabditomorpha</taxon>
        <taxon>Rhabditoidea</taxon>
        <taxon>Rhabditidae</taxon>
        <taxon>Peloderinae</taxon>
        <taxon>Caenorhabditis</taxon>
    </lineage>
</organism>
<dbReference type="InterPro" id="IPR001810">
    <property type="entry name" value="F-box_dom"/>
</dbReference>
<reference evidence="2" key="1">
    <citation type="submission" date="2007-07" db="EMBL/GenBank/DDBJ databases">
        <title>PCAP assembly of the Caenorhabditis remanei genome.</title>
        <authorList>
            <consortium name="The Caenorhabditis remanei Sequencing Consortium"/>
            <person name="Wilson R.K."/>
        </authorList>
    </citation>
    <scope>NUCLEOTIDE SEQUENCE [LARGE SCALE GENOMIC DNA]</scope>
    <source>
        <strain evidence="2">PB4641</strain>
    </source>
</reference>
<dbReference type="OrthoDB" id="9010513at2759"/>
<evidence type="ECO:0000313" key="3">
    <source>
        <dbReference type="Proteomes" id="UP000008281"/>
    </source>
</evidence>
<evidence type="ECO:0000259" key="1">
    <source>
        <dbReference type="PROSITE" id="PS50181"/>
    </source>
</evidence>
<dbReference type="PANTHER" id="PTHR22899:SF0">
    <property type="entry name" value="F-BOX ASSOCIATED DOMAIN-CONTAINING PROTEIN-RELATED"/>
    <property type="match status" value="1"/>
</dbReference>
<gene>
    <name evidence="2" type="ORF">CRE_10500</name>
</gene>